<feature type="compositionally biased region" description="Basic and acidic residues" evidence="1">
    <location>
        <begin position="494"/>
        <end position="504"/>
    </location>
</feature>
<dbReference type="SUPFAM" id="SSF54928">
    <property type="entry name" value="RNA-binding domain, RBD"/>
    <property type="match status" value="1"/>
</dbReference>
<feature type="compositionally biased region" description="Basic and acidic residues" evidence="1">
    <location>
        <begin position="379"/>
        <end position="392"/>
    </location>
</feature>
<dbReference type="Proteomes" id="UP000694871">
    <property type="component" value="Unplaced"/>
</dbReference>
<name>A0ABM1KH57_GEKJA</name>
<dbReference type="Gene3D" id="1.25.40.990">
    <property type="match status" value="1"/>
</dbReference>
<feature type="compositionally biased region" description="Low complexity" evidence="1">
    <location>
        <begin position="361"/>
        <end position="373"/>
    </location>
</feature>
<feature type="compositionally biased region" description="Basic and acidic residues" evidence="1">
    <location>
        <begin position="333"/>
        <end position="351"/>
    </location>
</feature>
<proteinExistence type="predicted"/>
<reference evidence="5" key="1">
    <citation type="submission" date="2025-08" db="UniProtKB">
        <authorList>
            <consortium name="RefSeq"/>
        </authorList>
    </citation>
    <scope>IDENTIFICATION</scope>
</reference>
<feature type="domain" description="SAC3/GANP/THP3 conserved" evidence="2">
    <location>
        <begin position="625"/>
        <end position="807"/>
    </location>
</feature>
<protein>
    <submittedName>
        <fullName evidence="5">Germinal-center associated nuclear protein-like</fullName>
    </submittedName>
</protein>
<accession>A0ABM1KH57</accession>
<feature type="compositionally biased region" description="Low complexity" evidence="1">
    <location>
        <begin position="253"/>
        <end position="262"/>
    </location>
</feature>
<organism evidence="4 5">
    <name type="scientific">Gekko japonicus</name>
    <name type="common">Schlegel's Japanese gecko</name>
    <dbReference type="NCBI Taxonomy" id="146911"/>
    <lineage>
        <taxon>Eukaryota</taxon>
        <taxon>Metazoa</taxon>
        <taxon>Chordata</taxon>
        <taxon>Craniata</taxon>
        <taxon>Vertebrata</taxon>
        <taxon>Euteleostomi</taxon>
        <taxon>Lepidosauria</taxon>
        <taxon>Squamata</taxon>
        <taxon>Bifurcata</taxon>
        <taxon>Gekkota</taxon>
        <taxon>Gekkonidae</taxon>
        <taxon>Gekkoninae</taxon>
        <taxon>Gekko</taxon>
    </lineage>
</organism>
<dbReference type="InterPro" id="IPR045107">
    <property type="entry name" value="SAC3/GANP/THP3"/>
</dbReference>
<feature type="region of interest" description="Disordered" evidence="1">
    <location>
        <begin position="1"/>
        <end position="76"/>
    </location>
</feature>
<dbReference type="InterPro" id="IPR005062">
    <property type="entry name" value="SAC3/GANP/THP3_conserved"/>
</dbReference>
<sequence>MNPNTPFGGQLPSVFQAPPNKSSSGMIQVQPPLQFGQLSLFGPNSGGGVKNPSFTPASDFTRTSELPGSSGQTLGFGQPPGFTQSYLFRPAASFVATPTPTGSSIAGKQGFSFKPPTNLGTSQASLAFGNTSGEVSGSVFTGPGFSFKTPENAMFKPIFGIGSEPEKTQSQTIPSLFAFSFPGESGSGRLAPFGVSQETSSSSATTHFGFSKPGSSITTLSSSFPATLPSKTVEDDKKGPINLFANPSSSFGSFSYSSGGSSRPEQEAFVAPSEPVEKGTKRKEDHSPRRRDDTADDPELQSRSDYSSNKRLVRLTRPRVGGLFSVTLQDVLKSNKDNGRPKKEPKMERVSLESGELEQTSAAGGSQSGLALARPSVLQKEEENKAKQKEKSSVSNPSRRNRNSGSTESLGGLPPSELKAFQCKNIPDYLNDRNVLENHFKKFVKIHRIYTNRSKKLAIVHCLDHSSAVLARKKAKLLHKEIVTFWQKKKPSPNKREYSAKEQPGDISEGRQVTDQPSHQHSLQSKPLIRPTAGGILLSKSSPVKKPGLKKSLQFEADTFDPGSESHGLENLEASAASFGNLVGMVAESSEDKYRLLDQRDKIMRQARVKQIDLSQTFIGTCPDMCPEKERYMRETRNQLSVFEVIPGTDKVDHAAAIKEYSRSSADQEEPLPHELRPLEVLSMTMDYLVTQIMDKGEGNFREWYDFVWNRTRGIRKDITQQHLCSPLTVSLIEKCTRFHIHCSHHLCEEPMSSFDAKINNENMTKCLQSLKEMYEDLANKQVYCKNEAEFRGYSVLLNLNKGDILR</sequence>
<evidence type="ECO:0000313" key="4">
    <source>
        <dbReference type="Proteomes" id="UP000694871"/>
    </source>
</evidence>
<evidence type="ECO:0000259" key="3">
    <source>
        <dbReference type="Pfam" id="PF16768"/>
    </source>
</evidence>
<feature type="region of interest" description="Disordered" evidence="1">
    <location>
        <begin position="489"/>
        <end position="526"/>
    </location>
</feature>
<dbReference type="InterPro" id="IPR031908">
    <property type="entry name" value="NupH_GANP"/>
</dbReference>
<feature type="compositionally biased region" description="Polar residues" evidence="1">
    <location>
        <begin position="511"/>
        <end position="525"/>
    </location>
</feature>
<dbReference type="RefSeq" id="XP_015273044.1">
    <property type="nucleotide sequence ID" value="XM_015417558.1"/>
</dbReference>
<feature type="compositionally biased region" description="Basic and acidic residues" evidence="1">
    <location>
        <begin position="275"/>
        <end position="293"/>
    </location>
</feature>
<feature type="compositionally biased region" description="Low complexity" evidence="1">
    <location>
        <begin position="393"/>
        <end position="406"/>
    </location>
</feature>
<evidence type="ECO:0000259" key="2">
    <source>
        <dbReference type="Pfam" id="PF03399"/>
    </source>
</evidence>
<feature type="compositionally biased region" description="Polar residues" evidence="1">
    <location>
        <begin position="52"/>
        <end position="76"/>
    </location>
</feature>
<feature type="region of interest" description="Disordered" evidence="1">
    <location>
        <begin position="189"/>
        <end position="241"/>
    </location>
</feature>
<feature type="region of interest" description="Disordered" evidence="1">
    <location>
        <begin position="253"/>
        <end position="416"/>
    </location>
</feature>
<dbReference type="PANTHER" id="PTHR12436">
    <property type="entry name" value="80 KDA MCM3-ASSOCIATED PROTEIN"/>
    <property type="match status" value="1"/>
</dbReference>
<gene>
    <name evidence="5" type="primary">LOC107115799</name>
</gene>
<evidence type="ECO:0000256" key="1">
    <source>
        <dbReference type="SAM" id="MobiDB-lite"/>
    </source>
</evidence>
<dbReference type="Pfam" id="PF03399">
    <property type="entry name" value="SAC3_GANP"/>
    <property type="match status" value="1"/>
</dbReference>
<feature type="compositionally biased region" description="Polar residues" evidence="1">
    <location>
        <begin position="196"/>
        <end position="225"/>
    </location>
</feature>
<dbReference type="GeneID" id="107115799"/>
<keyword evidence="4" id="KW-1185">Reference proteome</keyword>
<feature type="domain" description="Germinal-centre associated nuclear protein nucleoporin homology" evidence="3">
    <location>
        <begin position="2"/>
        <end position="262"/>
    </location>
</feature>
<dbReference type="PANTHER" id="PTHR12436:SF3">
    <property type="entry name" value="GERMINAL-CENTER ASSOCIATED NUCLEAR PROTEIN"/>
    <property type="match status" value="1"/>
</dbReference>
<feature type="compositionally biased region" description="Polar residues" evidence="1">
    <location>
        <begin position="301"/>
        <end position="310"/>
    </location>
</feature>
<dbReference type="Pfam" id="PF16768">
    <property type="entry name" value="NupH_GANP"/>
    <property type="match status" value="1"/>
</dbReference>
<evidence type="ECO:0000313" key="5">
    <source>
        <dbReference type="RefSeq" id="XP_015273044.1"/>
    </source>
</evidence>
<dbReference type="InterPro" id="IPR035979">
    <property type="entry name" value="RBD_domain_sf"/>
</dbReference>